<accession>A0ABW6KD12</accession>
<dbReference type="Proteomes" id="UP001601059">
    <property type="component" value="Unassembled WGS sequence"/>
</dbReference>
<proteinExistence type="predicted"/>
<protein>
    <submittedName>
        <fullName evidence="1">Uncharacterized protein</fullName>
    </submittedName>
</protein>
<comment type="caution">
    <text evidence="1">The sequence shown here is derived from an EMBL/GenBank/DDBJ whole genome shotgun (WGS) entry which is preliminary data.</text>
</comment>
<keyword evidence="2" id="KW-1185">Reference proteome</keyword>
<reference evidence="1 2" key="1">
    <citation type="submission" date="2024-08" db="EMBL/GenBank/DDBJ databases">
        <title>Two novel Cytobacillus novel species.</title>
        <authorList>
            <person name="Liu G."/>
        </authorList>
    </citation>
    <scope>NUCLEOTIDE SEQUENCE [LARGE SCALE GENOMIC DNA]</scope>
    <source>
        <strain evidence="1 2">FJAT-54145</strain>
    </source>
</reference>
<evidence type="ECO:0000313" key="1">
    <source>
        <dbReference type="EMBL" id="MFE8700788.1"/>
    </source>
</evidence>
<sequence length="99" mass="11520">MTVFTTIAIIVILLVIWKVYSTVIWKTVMTGSDLHSEENIREKYEQLKSEGIRCKLKSEIQNRSVATTDLRINSHHQPNPTVLKLLVHRKDKHKINELV</sequence>
<organism evidence="1 2">
    <name type="scientific">Cytobacillus spartinae</name>
    <dbReference type="NCBI Taxonomy" id="3299023"/>
    <lineage>
        <taxon>Bacteria</taxon>
        <taxon>Bacillati</taxon>
        <taxon>Bacillota</taxon>
        <taxon>Bacilli</taxon>
        <taxon>Bacillales</taxon>
        <taxon>Bacillaceae</taxon>
        <taxon>Cytobacillus</taxon>
    </lineage>
</organism>
<gene>
    <name evidence="1" type="ORF">ACFYKX_09190</name>
</gene>
<dbReference type="EMBL" id="JBIACK010000003">
    <property type="protein sequence ID" value="MFE8700788.1"/>
    <property type="molecule type" value="Genomic_DNA"/>
</dbReference>
<name>A0ABW6KD12_9BACI</name>
<evidence type="ECO:0000313" key="2">
    <source>
        <dbReference type="Proteomes" id="UP001601059"/>
    </source>
</evidence>
<dbReference type="RefSeq" id="WP_389360302.1">
    <property type="nucleotide sequence ID" value="NZ_JBIACK010000003.1"/>
</dbReference>